<dbReference type="InterPro" id="IPR037883">
    <property type="entry name" value="Knr4/Smi1-like_sf"/>
</dbReference>
<dbReference type="Proteomes" id="UP001621706">
    <property type="component" value="Unassembled WGS sequence"/>
</dbReference>
<evidence type="ECO:0000313" key="3">
    <source>
        <dbReference type="Proteomes" id="UP001621706"/>
    </source>
</evidence>
<dbReference type="InterPro" id="IPR018958">
    <property type="entry name" value="Knr4/Smi1-like_dom"/>
</dbReference>
<name>A0ABW8P979_9FLAO</name>
<dbReference type="SUPFAM" id="SSF160631">
    <property type="entry name" value="SMI1/KNR4-like"/>
    <property type="match status" value="1"/>
</dbReference>
<proteinExistence type="predicted"/>
<gene>
    <name evidence="2" type="ORF">V3I07_08850</name>
</gene>
<dbReference type="Gene3D" id="3.40.1580.10">
    <property type="entry name" value="SMI1/KNR4-like"/>
    <property type="match status" value="1"/>
</dbReference>
<accession>A0ABW8P979</accession>
<evidence type="ECO:0000313" key="2">
    <source>
        <dbReference type="EMBL" id="MFK7001003.1"/>
    </source>
</evidence>
<organism evidence="2 3">
    <name type="scientific">Flavobacterium oreochromis</name>
    <dbReference type="NCBI Taxonomy" id="2906078"/>
    <lineage>
        <taxon>Bacteria</taxon>
        <taxon>Pseudomonadati</taxon>
        <taxon>Bacteroidota</taxon>
        <taxon>Flavobacteriia</taxon>
        <taxon>Flavobacteriales</taxon>
        <taxon>Flavobacteriaceae</taxon>
        <taxon>Flavobacterium</taxon>
    </lineage>
</organism>
<dbReference type="EMBL" id="JAZGZP010000011">
    <property type="protein sequence ID" value="MFK7001003.1"/>
    <property type="molecule type" value="Genomic_DNA"/>
</dbReference>
<protein>
    <submittedName>
        <fullName evidence="2">SMI1/KNR4 family protein</fullName>
    </submittedName>
</protein>
<evidence type="ECO:0000259" key="1">
    <source>
        <dbReference type="SMART" id="SM00860"/>
    </source>
</evidence>
<feature type="domain" description="Knr4/Smi1-like" evidence="1">
    <location>
        <begin position="39"/>
        <end position="199"/>
    </location>
</feature>
<reference evidence="2 3" key="1">
    <citation type="submission" date="2024-02" db="EMBL/GenBank/DDBJ databases">
        <title>Comparative Genomic Analysis of Flavobacterium Species Causing Columnaris Disease of Freshwater Fish in Thailand: Insights into Virulence and Resistance Mechanisms.</title>
        <authorList>
            <person name="Nguyen D."/>
            <person name="Chokmangmeepisarn P."/>
            <person name="Khianchaikhan K."/>
            <person name="Morishita M."/>
            <person name="Bunnoy A."/>
            <person name="Rodkhum C."/>
        </authorList>
    </citation>
    <scope>NUCLEOTIDE SEQUENCE [LARGE SCALE GENOMIC DNA]</scope>
    <source>
        <strain evidence="2 3">CNRT2201</strain>
    </source>
</reference>
<sequence length="366" mass="43310">MREINQIDRIKIKLRLAKNTDYFLEAFGAKSHQYILSEPATIEEVNEFEKKYNIELPTCYKQFFIEIGNGGLNYEKYVIGNSGAGPDYGIFKLGNTSQFIVDPSLKYLEKDPFFNENTTYEDWDQIDKELDNAVTDEDCDIIIGNAYSSILFIGSSGCASYLGIMLKGKNKGRVIRTYDEIEYCPEFFKETNFLDWYENWLDNVISGKEIRTHYQTFEEREETNVIKDFLKDLNSDYWQFRRLDYVRSFNTISRKSKGLLWNKYLSSKEIKHKICLLNFLTKFDYKNAKKEMAVYIKEHPLVFLRNLHLYAIDKTNEWENEINAIKIENATNIEVLEYIEFVTEVDLKNYPKKENNGWFIFKNKPL</sequence>
<comment type="caution">
    <text evidence="2">The sequence shown here is derived from an EMBL/GenBank/DDBJ whole genome shotgun (WGS) entry which is preliminary data.</text>
</comment>
<dbReference type="SMART" id="SM00860">
    <property type="entry name" value="SMI1_KNR4"/>
    <property type="match status" value="1"/>
</dbReference>
<keyword evidence="3" id="KW-1185">Reference proteome</keyword>
<dbReference type="RefSeq" id="WP_088400456.1">
    <property type="nucleotide sequence ID" value="NZ_JAZGZP010000011.1"/>
</dbReference>
<dbReference type="Pfam" id="PF09346">
    <property type="entry name" value="SMI1_KNR4"/>
    <property type="match status" value="1"/>
</dbReference>